<keyword evidence="4" id="KW-0106">Calcium</keyword>
<keyword evidence="9" id="KW-0539">Nucleus</keyword>
<protein>
    <recommendedName>
        <fullName evidence="11">SS18 N-terminal domain-containing protein</fullName>
    </recommendedName>
</protein>
<evidence type="ECO:0000256" key="2">
    <source>
        <dbReference type="ARBA" id="ARBA00007945"/>
    </source>
</evidence>
<dbReference type="STRING" id="30522.A0A4W2ECN2"/>
<organism evidence="12 13">
    <name type="scientific">Bos indicus x Bos taurus</name>
    <name type="common">Hybrid cattle</name>
    <dbReference type="NCBI Taxonomy" id="30522"/>
    <lineage>
        <taxon>Eukaryota</taxon>
        <taxon>Metazoa</taxon>
        <taxon>Chordata</taxon>
        <taxon>Craniata</taxon>
        <taxon>Vertebrata</taxon>
        <taxon>Euteleostomi</taxon>
        <taxon>Mammalia</taxon>
        <taxon>Eutheria</taxon>
        <taxon>Laurasiatheria</taxon>
        <taxon>Artiodactyla</taxon>
        <taxon>Ruminantia</taxon>
        <taxon>Pecora</taxon>
        <taxon>Bovidae</taxon>
        <taxon>Bovinae</taxon>
        <taxon>Bos</taxon>
    </lineage>
</organism>
<keyword evidence="5" id="KW-0156">Chromatin regulator</keyword>
<evidence type="ECO:0000256" key="1">
    <source>
        <dbReference type="ARBA" id="ARBA00004123"/>
    </source>
</evidence>
<keyword evidence="3" id="KW-0677">Repeat</keyword>
<feature type="domain" description="SS18 N-terminal" evidence="11">
    <location>
        <begin position="13"/>
        <end position="73"/>
    </location>
</feature>
<name>A0A4W2ECN2_BOBOX</name>
<feature type="region of interest" description="Disordered" evidence="10">
    <location>
        <begin position="305"/>
        <end position="403"/>
    </location>
</feature>
<feature type="region of interest" description="Disordered" evidence="10">
    <location>
        <begin position="72"/>
        <end position="129"/>
    </location>
</feature>
<dbReference type="GO" id="GO:0050775">
    <property type="term" value="P:positive regulation of dendrite morphogenesis"/>
    <property type="evidence" value="ECO:0007669"/>
    <property type="project" value="TreeGrafter"/>
</dbReference>
<evidence type="ECO:0000256" key="5">
    <source>
        <dbReference type="ARBA" id="ARBA00022853"/>
    </source>
</evidence>
<feature type="compositionally biased region" description="Low complexity" evidence="10">
    <location>
        <begin position="92"/>
        <end position="106"/>
    </location>
</feature>
<dbReference type="GO" id="GO:0045944">
    <property type="term" value="P:positive regulation of transcription by RNA polymerase II"/>
    <property type="evidence" value="ECO:0007669"/>
    <property type="project" value="TreeGrafter"/>
</dbReference>
<accession>A0A4W2ECN2</accession>
<keyword evidence="13" id="KW-1185">Reference proteome</keyword>
<dbReference type="Proteomes" id="UP000314981">
    <property type="component" value="Chromosome 13"/>
</dbReference>
<reference evidence="12" key="3">
    <citation type="submission" date="2025-09" db="UniProtKB">
        <authorList>
            <consortium name="Ensembl"/>
        </authorList>
    </citation>
    <scope>IDENTIFICATION</scope>
</reference>
<reference evidence="12" key="2">
    <citation type="submission" date="2025-08" db="UniProtKB">
        <authorList>
            <consortium name="Ensembl"/>
        </authorList>
    </citation>
    <scope>IDENTIFICATION</scope>
</reference>
<evidence type="ECO:0000256" key="10">
    <source>
        <dbReference type="SAM" id="MobiDB-lite"/>
    </source>
</evidence>
<evidence type="ECO:0000256" key="6">
    <source>
        <dbReference type="ARBA" id="ARBA00023015"/>
    </source>
</evidence>
<dbReference type="OMA" id="ASEPMNQ"/>
<feature type="compositionally biased region" description="Low complexity" evidence="10">
    <location>
        <begin position="196"/>
        <end position="224"/>
    </location>
</feature>
<evidence type="ECO:0000256" key="3">
    <source>
        <dbReference type="ARBA" id="ARBA00022737"/>
    </source>
</evidence>
<dbReference type="InterPro" id="IPR007726">
    <property type="entry name" value="SS18_N"/>
</dbReference>
<dbReference type="Pfam" id="PF05030">
    <property type="entry name" value="SSXT"/>
    <property type="match status" value="1"/>
</dbReference>
<dbReference type="GO" id="GO:0003713">
    <property type="term" value="F:transcription coactivator activity"/>
    <property type="evidence" value="ECO:0007669"/>
    <property type="project" value="TreeGrafter"/>
</dbReference>
<feature type="compositionally biased region" description="Low complexity" evidence="10">
    <location>
        <begin position="311"/>
        <end position="379"/>
    </location>
</feature>
<evidence type="ECO:0000256" key="9">
    <source>
        <dbReference type="ARBA" id="ARBA00023242"/>
    </source>
</evidence>
<keyword evidence="6" id="KW-0805">Transcription regulation</keyword>
<evidence type="ECO:0000313" key="12">
    <source>
        <dbReference type="Ensembl" id="ENSBIXP00000036914.1"/>
    </source>
</evidence>
<evidence type="ECO:0000256" key="4">
    <source>
        <dbReference type="ARBA" id="ARBA00022837"/>
    </source>
</evidence>
<evidence type="ECO:0000256" key="8">
    <source>
        <dbReference type="ARBA" id="ARBA00023163"/>
    </source>
</evidence>
<comment type="similarity">
    <text evidence="2">Belongs to the SS18 family.</text>
</comment>
<feature type="compositionally biased region" description="Polar residues" evidence="10">
    <location>
        <begin position="117"/>
        <end position="129"/>
    </location>
</feature>
<keyword evidence="8" id="KW-0804">Transcription</keyword>
<reference evidence="12 13" key="1">
    <citation type="submission" date="2018-11" db="EMBL/GenBank/DDBJ databases">
        <title>Haplotype-resolved cattle genomes.</title>
        <authorList>
            <person name="Low W.Y."/>
            <person name="Tearle R."/>
            <person name="Bickhart D.M."/>
            <person name="Rosen B.D."/>
            <person name="Koren S."/>
            <person name="Rhie A."/>
            <person name="Hiendleder S."/>
            <person name="Phillippy A.M."/>
            <person name="Smith T.P.L."/>
            <person name="Williams J.L."/>
        </authorList>
    </citation>
    <scope>NUCLEOTIDE SEQUENCE [LARGE SCALE GENOMIC DNA]</scope>
</reference>
<evidence type="ECO:0000256" key="7">
    <source>
        <dbReference type="ARBA" id="ARBA00023159"/>
    </source>
</evidence>
<comment type="subcellular location">
    <subcellularLocation>
        <location evidence="1">Nucleus</location>
    </subcellularLocation>
</comment>
<evidence type="ECO:0000259" key="11">
    <source>
        <dbReference type="Pfam" id="PF05030"/>
    </source>
</evidence>
<dbReference type="PANTHER" id="PTHR23107:SF21">
    <property type="entry name" value="CALCIUM-RESPONSIVE TRANSACTIVATOR"/>
    <property type="match status" value="1"/>
</dbReference>
<feature type="region of interest" description="Disordered" evidence="10">
    <location>
        <begin position="195"/>
        <end position="250"/>
    </location>
</feature>
<feature type="region of interest" description="Disordered" evidence="10">
    <location>
        <begin position="262"/>
        <end position="290"/>
    </location>
</feature>
<dbReference type="AlphaFoldDB" id="A0A4W2ECN2"/>
<sequence length="403" mass="43207">MSVAFASARPRGKGEVTQQTIQKMLDENHHLIQCILDYQSKGKTAECTQYQQILHRNLVYLATIADSNQNMQSLLPAPPTQSMTLGPGGLSQSGSAQGLHSQGSLSDAIGAGLPPSSLMQAQIGNGPNHVSLQQTAQSTLPTTSMSMSGSGHGSGPGYSHSGPASQSVPLQSQGAISNYVSRANINMQSNPVSMMHQQAASSHYSAAQGGSQHYQGQSMAMMGQSGQGGGVMGQRPMAPYRPSQQGSSQQYLGQEEYYGGEQYGHGQAASEPMSQQYYPDGHGDYAYQPASYTDQSYDRSFEDSTQHYYEGGNSQYSQQQTGYQQGTAQQQTYSQQQYPNQQSYPGQQQGYGPAQGAPSQYSSYQQGQGQQYGSYRASQTGPSTQQQRPYGYEQAGSLGSSRT</sequence>
<keyword evidence="7" id="KW-0010">Activator</keyword>
<proteinExistence type="inferred from homology"/>
<feature type="region of interest" description="Disordered" evidence="10">
    <location>
        <begin position="141"/>
        <end position="170"/>
    </location>
</feature>
<evidence type="ECO:0000313" key="13">
    <source>
        <dbReference type="Proteomes" id="UP000314981"/>
    </source>
</evidence>
<dbReference type="Ensembl" id="ENSBIXT00000027954.1">
    <property type="protein sequence ID" value="ENSBIXP00000036914.1"/>
    <property type="gene ID" value="ENSBIXG00000020428.1"/>
</dbReference>
<dbReference type="PANTHER" id="PTHR23107">
    <property type="entry name" value="SYNOVIAL SARCOMA ASSOCIATED SS18 PROTEIN"/>
    <property type="match status" value="1"/>
</dbReference>
<dbReference type="GO" id="GO:0005654">
    <property type="term" value="C:nucleoplasm"/>
    <property type="evidence" value="ECO:0007669"/>
    <property type="project" value="UniProtKB-ARBA"/>
</dbReference>
<dbReference type="GO" id="GO:0006325">
    <property type="term" value="P:chromatin organization"/>
    <property type="evidence" value="ECO:0007669"/>
    <property type="project" value="UniProtKB-KW"/>
</dbReference>